<dbReference type="OrthoDB" id="3436831at2"/>
<dbReference type="KEGG" id="thao:NI17_004870"/>
<organism evidence="1 2">
    <name type="scientific">Thermobifida halotolerans</name>
    <dbReference type="NCBI Taxonomy" id="483545"/>
    <lineage>
        <taxon>Bacteria</taxon>
        <taxon>Bacillati</taxon>
        <taxon>Actinomycetota</taxon>
        <taxon>Actinomycetes</taxon>
        <taxon>Streptosporangiales</taxon>
        <taxon>Nocardiopsidaceae</taxon>
        <taxon>Thermobifida</taxon>
    </lineage>
</organism>
<dbReference type="AlphaFoldDB" id="A0A399G8Z5"/>
<keyword evidence="2" id="KW-1185">Reference proteome</keyword>
<dbReference type="EMBL" id="CP063196">
    <property type="protein sequence ID" value="UOE20556.1"/>
    <property type="molecule type" value="Genomic_DNA"/>
</dbReference>
<gene>
    <name evidence="1" type="ORF">NI17_004870</name>
</gene>
<protein>
    <submittedName>
        <fullName evidence="1">Uncharacterized protein</fullName>
    </submittedName>
</protein>
<accession>A0A399G8Z5</accession>
<evidence type="ECO:0000313" key="1">
    <source>
        <dbReference type="EMBL" id="UOE20556.1"/>
    </source>
</evidence>
<sequence>MLTQVEASATRTTHPFRKTRAIVEHTLCEAKDDTTHLRLLSLLHALAACETALAHEPENLRRRLGELRAAAVDLVGRTWLAANADHPGVRAFDRFDGTALPRRLDETLANLLWARFVRLAA</sequence>
<dbReference type="RefSeq" id="WP_068692996.1">
    <property type="nucleotide sequence ID" value="NZ_CP063196.1"/>
</dbReference>
<dbReference type="Proteomes" id="UP000265719">
    <property type="component" value="Chromosome"/>
</dbReference>
<evidence type="ECO:0000313" key="2">
    <source>
        <dbReference type="Proteomes" id="UP000265719"/>
    </source>
</evidence>
<name>A0A399G8Z5_9ACTN</name>
<reference evidence="1" key="1">
    <citation type="submission" date="2020-10" db="EMBL/GenBank/DDBJ databases">
        <title>De novo genome project of the cellulose decomposer Thermobifida halotolerans type strain.</title>
        <authorList>
            <person name="Nagy I."/>
            <person name="Horvath B."/>
            <person name="Kukolya J."/>
            <person name="Nagy I."/>
            <person name="Orsini M."/>
        </authorList>
    </citation>
    <scope>NUCLEOTIDE SEQUENCE</scope>
    <source>
        <strain evidence="1">DSM 44931</strain>
    </source>
</reference>
<proteinExistence type="predicted"/>